<dbReference type="RefSeq" id="WP_313498655.1">
    <property type="nucleotide sequence ID" value="NZ_CP134879.1"/>
</dbReference>
<keyword evidence="3" id="KW-1185">Reference proteome</keyword>
<dbReference type="SUPFAM" id="SSF56112">
    <property type="entry name" value="Protein kinase-like (PK-like)"/>
    <property type="match status" value="1"/>
</dbReference>
<proteinExistence type="predicted"/>
<organism evidence="2 3">
    <name type="scientific">Demequina capsici</name>
    <dbReference type="NCBI Taxonomy" id="3075620"/>
    <lineage>
        <taxon>Bacteria</taxon>
        <taxon>Bacillati</taxon>
        <taxon>Actinomycetota</taxon>
        <taxon>Actinomycetes</taxon>
        <taxon>Micrococcales</taxon>
        <taxon>Demequinaceae</taxon>
        <taxon>Demequina</taxon>
    </lineage>
</organism>
<dbReference type="EMBL" id="CP134879">
    <property type="protein sequence ID" value="WNM24630.1"/>
    <property type="molecule type" value="Genomic_DNA"/>
</dbReference>
<protein>
    <submittedName>
        <fullName evidence="2">Phosphotransferase</fullName>
    </submittedName>
</protein>
<gene>
    <name evidence="2" type="ORF">RN606_00330</name>
</gene>
<dbReference type="Proteomes" id="UP001304125">
    <property type="component" value="Chromosome"/>
</dbReference>
<accession>A0AA96J7R6</accession>
<dbReference type="PANTHER" id="PTHR21310:SF42">
    <property type="entry name" value="BIFUNCTIONAL AAC_APH"/>
    <property type="match status" value="1"/>
</dbReference>
<name>A0AA96J7R6_9MICO</name>
<dbReference type="AlphaFoldDB" id="A0AA96J7R6"/>
<dbReference type="Gene3D" id="3.90.1200.10">
    <property type="match status" value="1"/>
</dbReference>
<reference evidence="2 3" key="1">
    <citation type="submission" date="2023-09" db="EMBL/GenBank/DDBJ databases">
        <title>Demequina sp. a novel bacteria isolated from Capsicum annuum.</title>
        <authorList>
            <person name="Humaira Z."/>
            <person name="Lee J."/>
            <person name="Cho D."/>
        </authorList>
    </citation>
    <scope>NUCLEOTIDE SEQUENCE [LARGE SCALE GENOMIC DNA]</scope>
    <source>
        <strain evidence="2 3">OYTSA14</strain>
    </source>
</reference>
<sequence length="313" mass="33639">MPTGLVPDAEVRISDDLVSRLLSAQHPDLADLPRGERHEGWDNITIRLGADLAVRLPRRQLGADLASREHRWLRELASGWDFTVPAPVRLGAPGEGYPWPWSVVPYLEGDRCFDAPLTDAGAKDLGKALAQVHRPAPADAPRNPVRSATLAERAELFDARLNTLVAMADAPADLWEDDARAAFEAGARAGRELETWAHLDLHGGNVLTSKGRLAALLDWGDLGVADPATDLGQALCLVGRRSFRPLLDAYARAGGAASRRKGLLLGGGLDEVTALRVEAEALTYAAMLACHERAIQPGAGWDALVDLGYARAR</sequence>
<dbReference type="PANTHER" id="PTHR21310">
    <property type="entry name" value="AMINOGLYCOSIDE PHOSPHOTRANSFERASE-RELATED-RELATED"/>
    <property type="match status" value="1"/>
</dbReference>
<dbReference type="InterPro" id="IPR002575">
    <property type="entry name" value="Aminoglycoside_PTrfase"/>
</dbReference>
<dbReference type="InterPro" id="IPR051678">
    <property type="entry name" value="AGP_Transferase"/>
</dbReference>
<feature type="domain" description="Aminoglycoside phosphotransferase" evidence="1">
    <location>
        <begin position="38"/>
        <end position="258"/>
    </location>
</feature>
<dbReference type="Gene3D" id="3.30.200.20">
    <property type="entry name" value="Phosphorylase Kinase, domain 1"/>
    <property type="match status" value="1"/>
</dbReference>
<dbReference type="Pfam" id="PF01636">
    <property type="entry name" value="APH"/>
    <property type="match status" value="1"/>
</dbReference>
<dbReference type="InterPro" id="IPR011009">
    <property type="entry name" value="Kinase-like_dom_sf"/>
</dbReference>
<evidence type="ECO:0000313" key="2">
    <source>
        <dbReference type="EMBL" id="WNM24630.1"/>
    </source>
</evidence>
<evidence type="ECO:0000259" key="1">
    <source>
        <dbReference type="Pfam" id="PF01636"/>
    </source>
</evidence>
<evidence type="ECO:0000313" key="3">
    <source>
        <dbReference type="Proteomes" id="UP001304125"/>
    </source>
</evidence>